<protein>
    <recommendedName>
        <fullName evidence="4">Lipoprotein</fullName>
    </recommendedName>
</protein>
<keyword evidence="3" id="KW-1185">Reference proteome</keyword>
<dbReference type="Proteomes" id="UP000223913">
    <property type="component" value="Unassembled WGS sequence"/>
</dbReference>
<proteinExistence type="predicted"/>
<feature type="signal peptide" evidence="1">
    <location>
        <begin position="1"/>
        <end position="23"/>
    </location>
</feature>
<gene>
    <name evidence="2" type="ORF">CRP01_02205</name>
</gene>
<dbReference type="OrthoDB" id="4301792at2"/>
<keyword evidence="1" id="KW-0732">Signal</keyword>
<evidence type="ECO:0000256" key="1">
    <source>
        <dbReference type="SAM" id="SignalP"/>
    </source>
</evidence>
<accession>A0A2D0NI28</accession>
<feature type="chain" id="PRO_5012880935" description="Lipoprotein" evidence="1">
    <location>
        <begin position="24"/>
        <end position="177"/>
    </location>
</feature>
<comment type="caution">
    <text evidence="2">The sequence shown here is derived from an EMBL/GenBank/DDBJ whole genome shotgun (WGS) entry which is preliminary data.</text>
</comment>
<evidence type="ECO:0000313" key="2">
    <source>
        <dbReference type="EMBL" id="PHN08155.1"/>
    </source>
</evidence>
<sequence length="177" mass="20273">MKTALPFLAFFSILVFGSCLKEAGPPDVCIVDFTGAYAYRPEYRVVFPPEVGKTLEPCTRSMPAGVEGFYQILSDELCPLEQNFLKILEMDPSRSEPEGWAMEEDYLTGSLIQYIGIIINDRKYVYINGLYLTSDDFLENYVDYWEERFALFCDGLSWGVVFNPETEAFSDLAFDHR</sequence>
<dbReference type="RefSeq" id="WP_099148358.1">
    <property type="nucleotide sequence ID" value="NZ_PDUD01000002.1"/>
</dbReference>
<evidence type="ECO:0000313" key="3">
    <source>
        <dbReference type="Proteomes" id="UP000223913"/>
    </source>
</evidence>
<dbReference type="AlphaFoldDB" id="A0A2D0NI28"/>
<reference evidence="2 3" key="1">
    <citation type="submission" date="2017-10" db="EMBL/GenBank/DDBJ databases">
        <title>The draft genome sequence of Lewinella nigricans NBRC 102662.</title>
        <authorList>
            <person name="Wang K."/>
        </authorList>
    </citation>
    <scope>NUCLEOTIDE SEQUENCE [LARGE SCALE GENOMIC DNA]</scope>
    <source>
        <strain evidence="2 3">NBRC 102662</strain>
    </source>
</reference>
<organism evidence="2 3">
    <name type="scientific">Flavilitoribacter nigricans (strain ATCC 23147 / DSM 23189 / NBRC 102662 / NCIMB 1420 / SS-2)</name>
    <name type="common">Lewinella nigricans</name>
    <dbReference type="NCBI Taxonomy" id="1122177"/>
    <lineage>
        <taxon>Bacteria</taxon>
        <taxon>Pseudomonadati</taxon>
        <taxon>Bacteroidota</taxon>
        <taxon>Saprospiria</taxon>
        <taxon>Saprospirales</taxon>
        <taxon>Lewinellaceae</taxon>
        <taxon>Flavilitoribacter</taxon>
    </lineage>
</organism>
<name>A0A2D0NI28_FLAN2</name>
<evidence type="ECO:0008006" key="4">
    <source>
        <dbReference type="Google" id="ProtNLM"/>
    </source>
</evidence>
<dbReference type="EMBL" id="PDUD01000002">
    <property type="protein sequence ID" value="PHN08155.1"/>
    <property type="molecule type" value="Genomic_DNA"/>
</dbReference>
<dbReference type="PROSITE" id="PS51257">
    <property type="entry name" value="PROKAR_LIPOPROTEIN"/>
    <property type="match status" value="1"/>
</dbReference>